<dbReference type="EMBL" id="JABFUD020000015">
    <property type="protein sequence ID" value="KAI5069881.1"/>
    <property type="molecule type" value="Genomic_DNA"/>
</dbReference>
<keyword evidence="2" id="KW-0472">Membrane</keyword>
<sequence>MAHLHSVYASFKARKLSGGKRKLFCLSGLKEGISTIDGDKRVLHSTHRATHYLIPSSAGVSPLDEQPCGAHSPPNAEKPVHSEQRIDEPEASVSISDRPQDGSPCGGQNNTQPSIGYRDTDEEEGEFDGITILRSLPEGTSPSTGETLPHCHANARSEYPSSQEVGIIVSLGMQISCLEIQRTCGVCEFCTGQFVTPSTPDLYSEVKSWDSKGLCNGDAKFKCCTMQIVCNNDDDRCSVFLQENGVMPAFVEKGHFGLIEKICHDDDTDMGKGVMEENNIVSACIGSCLTTIFDNKNVSDTVENVCNSYGNDGASLVLDENDIMTVCTCDNLTENFSAFSSQKIEAVYAVDNKNSLDLAKISSLNTFDTPTRKNLFVRSFLMAQCRLTLQKLFGSLVKKNLDWKVGVLGEQVIVYTINYLRSSQSRYLLARRRKTIAASGYFRQSLHKHIEKAPFKGVGHYNMYVQVIVQDNIKCQLMGRITYVSRMSFSVEYNSSVIEQACQYASTISSKVGDSRVSRLLEVRDEKVSCLMESSSDAFYGFSRSFQGSLKNGEQVYYESDESSHNVFTDMSINRALELQNLLEVTDGGMTSSLESPCEEMDEFTKDFKNPHCFPCGRRTNKVDDWTSLSAEQVDECLDTCLYNLHDHPNRFLHNFTPRLKLLDSVVMGNNPLSTSAYSPNFDDGSQTTDVFANASKNGVSCLPVSEPHSHTFSLWSPILSYDEEELPYKGVQERQSREKLKHFAEGFLLRCHIRRLQQRAQQAPPYPPRGPLYRYEGASGGDLRTHPHTICSVKESRESNNEPAMPITSSTTDLDCFVGADVVIDIVGLVKYIESHCSQAKTSTDLVTNSVNYAEMPLIAGQVVISNFSAVIMTIIAIVVYTKTLLEGGLAWVGARAQKEEDN</sequence>
<dbReference type="AlphaFoldDB" id="A0A9D4ZEN3"/>
<organism evidence="3 4">
    <name type="scientific">Adiantum capillus-veneris</name>
    <name type="common">Maidenhair fern</name>
    <dbReference type="NCBI Taxonomy" id="13818"/>
    <lineage>
        <taxon>Eukaryota</taxon>
        <taxon>Viridiplantae</taxon>
        <taxon>Streptophyta</taxon>
        <taxon>Embryophyta</taxon>
        <taxon>Tracheophyta</taxon>
        <taxon>Polypodiopsida</taxon>
        <taxon>Polypodiidae</taxon>
        <taxon>Polypodiales</taxon>
        <taxon>Pteridineae</taxon>
        <taxon>Pteridaceae</taxon>
        <taxon>Vittarioideae</taxon>
        <taxon>Adiantum</taxon>
    </lineage>
</organism>
<dbReference type="OrthoDB" id="1980559at2759"/>
<keyword evidence="4" id="KW-1185">Reference proteome</keyword>
<comment type="caution">
    <text evidence="3">The sequence shown here is derived from an EMBL/GenBank/DDBJ whole genome shotgun (WGS) entry which is preliminary data.</text>
</comment>
<feature type="compositionally biased region" description="Basic and acidic residues" evidence="1">
    <location>
        <begin position="78"/>
        <end position="88"/>
    </location>
</feature>
<proteinExistence type="predicted"/>
<gene>
    <name evidence="3" type="ORF">GOP47_0016182</name>
</gene>
<name>A0A9D4ZEN3_ADICA</name>
<feature type="region of interest" description="Disordered" evidence="1">
    <location>
        <begin position="56"/>
        <end position="122"/>
    </location>
</feature>
<keyword evidence="2" id="KW-0812">Transmembrane</keyword>
<evidence type="ECO:0000256" key="1">
    <source>
        <dbReference type="SAM" id="MobiDB-lite"/>
    </source>
</evidence>
<dbReference type="Proteomes" id="UP000886520">
    <property type="component" value="Chromosome 15"/>
</dbReference>
<keyword evidence="2" id="KW-1133">Transmembrane helix</keyword>
<feature type="transmembrane region" description="Helical" evidence="2">
    <location>
        <begin position="860"/>
        <end position="882"/>
    </location>
</feature>
<evidence type="ECO:0000313" key="3">
    <source>
        <dbReference type="EMBL" id="KAI5069881.1"/>
    </source>
</evidence>
<evidence type="ECO:0000256" key="2">
    <source>
        <dbReference type="SAM" id="Phobius"/>
    </source>
</evidence>
<protein>
    <submittedName>
        <fullName evidence="3">Uncharacterized protein</fullName>
    </submittedName>
</protein>
<accession>A0A9D4ZEN3</accession>
<evidence type="ECO:0000313" key="4">
    <source>
        <dbReference type="Proteomes" id="UP000886520"/>
    </source>
</evidence>
<reference evidence="3" key="1">
    <citation type="submission" date="2021-01" db="EMBL/GenBank/DDBJ databases">
        <title>Adiantum capillus-veneris genome.</title>
        <authorList>
            <person name="Fang Y."/>
            <person name="Liao Q."/>
        </authorList>
    </citation>
    <scope>NUCLEOTIDE SEQUENCE</scope>
    <source>
        <strain evidence="3">H3</strain>
        <tissue evidence="3">Leaf</tissue>
    </source>
</reference>